<evidence type="ECO:0000313" key="3">
    <source>
        <dbReference type="Proteomes" id="UP001321749"/>
    </source>
</evidence>
<protein>
    <submittedName>
        <fullName evidence="2">Uncharacterized protein</fullName>
    </submittedName>
</protein>
<proteinExistence type="predicted"/>
<dbReference type="EMBL" id="MU865036">
    <property type="protein sequence ID" value="KAK4459474.1"/>
    <property type="molecule type" value="Genomic_DNA"/>
</dbReference>
<keyword evidence="3" id="KW-1185">Reference proteome</keyword>
<evidence type="ECO:0000256" key="1">
    <source>
        <dbReference type="SAM" id="SignalP"/>
    </source>
</evidence>
<feature type="chain" id="PRO_5043978883" evidence="1">
    <location>
        <begin position="20"/>
        <end position="346"/>
    </location>
</feature>
<reference evidence="2" key="2">
    <citation type="submission" date="2023-06" db="EMBL/GenBank/DDBJ databases">
        <authorList>
            <consortium name="Lawrence Berkeley National Laboratory"/>
            <person name="Mondo S.J."/>
            <person name="Hensen N."/>
            <person name="Bonometti L."/>
            <person name="Westerberg I."/>
            <person name="Brannstrom I.O."/>
            <person name="Guillou S."/>
            <person name="Cros-Aarteil S."/>
            <person name="Calhoun S."/>
            <person name="Haridas S."/>
            <person name="Kuo A."/>
            <person name="Pangilinan J."/>
            <person name="Riley R."/>
            <person name="Labutti K."/>
            <person name="Andreopoulos B."/>
            <person name="Lipzen A."/>
            <person name="Chen C."/>
            <person name="Yanf M."/>
            <person name="Daum C."/>
            <person name="Ng V."/>
            <person name="Clum A."/>
            <person name="Steindorff A."/>
            <person name="Ohm R."/>
            <person name="Martin F."/>
            <person name="Silar P."/>
            <person name="Natvig D."/>
            <person name="Lalanne C."/>
            <person name="Gautier V."/>
            <person name="Ament-Velasquez S.L."/>
            <person name="Kruys A."/>
            <person name="Hutchinson M.I."/>
            <person name="Powell A.J."/>
            <person name="Barry K."/>
            <person name="Miller A.N."/>
            <person name="Grigoriev I.V."/>
            <person name="Debuchy R."/>
            <person name="Gladieux P."/>
            <person name="Thoren M.H."/>
            <person name="Johannesson H."/>
        </authorList>
    </citation>
    <scope>NUCLEOTIDE SEQUENCE</scope>
    <source>
        <strain evidence="2">PSN324</strain>
    </source>
</reference>
<keyword evidence="1" id="KW-0732">Signal</keyword>
<organism evidence="2 3">
    <name type="scientific">Cladorrhinum samala</name>
    <dbReference type="NCBI Taxonomy" id="585594"/>
    <lineage>
        <taxon>Eukaryota</taxon>
        <taxon>Fungi</taxon>
        <taxon>Dikarya</taxon>
        <taxon>Ascomycota</taxon>
        <taxon>Pezizomycotina</taxon>
        <taxon>Sordariomycetes</taxon>
        <taxon>Sordariomycetidae</taxon>
        <taxon>Sordariales</taxon>
        <taxon>Podosporaceae</taxon>
        <taxon>Cladorrhinum</taxon>
    </lineage>
</organism>
<sequence>MRSSALCFGAGFLAGMANAACTPCGSAKCLGALAADPAVGESFCSSFLSLSPATATVTEVETVTSAQVGLETDITTVTITAETVTVTTGVATTLFQKRAPTISSIGEPEPTSLPDQEEEIVSKCSSNDVGISKACGCFLSTAAASTVTVTETATSTEGVEATSTVFETVTADATATVSVAPPAYTIPANIIPNGAFESYATTNDILPWTTATTGGNGRVEPLSPISVCGPNSDCPGGTVIIRVYPPTAGGGYTSLTQTFVGRPSTTYNVSFLYRCLNYDSNSRIQVLYNGVSIGNALCPNGSFNRASGLQFTTDSTGRGEFQARFYNPSNMPYLYWYADDFKAIAA</sequence>
<dbReference type="AlphaFoldDB" id="A0AAV9HHG8"/>
<evidence type="ECO:0000313" key="2">
    <source>
        <dbReference type="EMBL" id="KAK4459474.1"/>
    </source>
</evidence>
<accession>A0AAV9HHG8</accession>
<dbReference type="Gene3D" id="2.60.120.260">
    <property type="entry name" value="Galactose-binding domain-like"/>
    <property type="match status" value="1"/>
</dbReference>
<reference evidence="2" key="1">
    <citation type="journal article" date="2023" name="Mol. Phylogenet. Evol.">
        <title>Genome-scale phylogeny and comparative genomics of the fungal order Sordariales.</title>
        <authorList>
            <person name="Hensen N."/>
            <person name="Bonometti L."/>
            <person name="Westerberg I."/>
            <person name="Brannstrom I.O."/>
            <person name="Guillou S."/>
            <person name="Cros-Aarteil S."/>
            <person name="Calhoun S."/>
            <person name="Haridas S."/>
            <person name="Kuo A."/>
            <person name="Mondo S."/>
            <person name="Pangilinan J."/>
            <person name="Riley R."/>
            <person name="LaButti K."/>
            <person name="Andreopoulos B."/>
            <person name="Lipzen A."/>
            <person name="Chen C."/>
            <person name="Yan M."/>
            <person name="Daum C."/>
            <person name="Ng V."/>
            <person name="Clum A."/>
            <person name="Steindorff A."/>
            <person name="Ohm R.A."/>
            <person name="Martin F."/>
            <person name="Silar P."/>
            <person name="Natvig D.O."/>
            <person name="Lalanne C."/>
            <person name="Gautier V."/>
            <person name="Ament-Velasquez S.L."/>
            <person name="Kruys A."/>
            <person name="Hutchinson M.I."/>
            <person name="Powell A.J."/>
            <person name="Barry K."/>
            <person name="Miller A.N."/>
            <person name="Grigoriev I.V."/>
            <person name="Debuchy R."/>
            <person name="Gladieux P."/>
            <person name="Hiltunen Thoren M."/>
            <person name="Johannesson H."/>
        </authorList>
    </citation>
    <scope>NUCLEOTIDE SEQUENCE</scope>
    <source>
        <strain evidence="2">PSN324</strain>
    </source>
</reference>
<name>A0AAV9HHG8_9PEZI</name>
<dbReference type="Proteomes" id="UP001321749">
    <property type="component" value="Unassembled WGS sequence"/>
</dbReference>
<gene>
    <name evidence="2" type="ORF">QBC42DRAFT_311658</name>
</gene>
<comment type="caution">
    <text evidence="2">The sequence shown here is derived from an EMBL/GenBank/DDBJ whole genome shotgun (WGS) entry which is preliminary data.</text>
</comment>
<feature type="signal peptide" evidence="1">
    <location>
        <begin position="1"/>
        <end position="19"/>
    </location>
</feature>